<evidence type="ECO:0000256" key="1">
    <source>
        <dbReference type="ARBA" id="ARBA00004173"/>
    </source>
</evidence>
<dbReference type="EMBL" id="MBFR01000230">
    <property type="protein sequence ID" value="PVU90912.1"/>
    <property type="molecule type" value="Genomic_DNA"/>
</dbReference>
<dbReference type="Pfam" id="PF07798">
    <property type="entry name" value="CCDC90-like"/>
    <property type="match status" value="1"/>
</dbReference>
<keyword evidence="5" id="KW-0175">Coiled coil</keyword>
<dbReference type="GO" id="GO:0005739">
    <property type="term" value="C:mitochondrion"/>
    <property type="evidence" value="ECO:0007669"/>
    <property type="project" value="UniProtKB-SubCell"/>
</dbReference>
<dbReference type="OrthoDB" id="1552at2759"/>
<evidence type="ECO:0000256" key="5">
    <source>
        <dbReference type="ARBA" id="ARBA00023054"/>
    </source>
</evidence>
<keyword evidence="6" id="KW-0496">Mitochondrion</keyword>
<dbReference type="Proteomes" id="UP000245383">
    <property type="component" value="Unassembled WGS sequence"/>
</dbReference>
<evidence type="ECO:0000256" key="4">
    <source>
        <dbReference type="ARBA" id="ARBA00022989"/>
    </source>
</evidence>
<evidence type="ECO:0000313" key="11">
    <source>
        <dbReference type="Proteomes" id="UP000245383"/>
    </source>
</evidence>
<evidence type="ECO:0000256" key="3">
    <source>
        <dbReference type="ARBA" id="ARBA00022692"/>
    </source>
</evidence>
<evidence type="ECO:0000256" key="9">
    <source>
        <dbReference type="SAM" id="Phobius"/>
    </source>
</evidence>
<dbReference type="PANTHER" id="PTHR14360:SF12">
    <property type="entry name" value="MOZ PROTEIN REPRESENTS A CHROMATIN-ASSOCIATED ACETYLTRANSFERASE"/>
    <property type="match status" value="1"/>
</dbReference>
<evidence type="ECO:0000256" key="2">
    <source>
        <dbReference type="ARBA" id="ARBA00004370"/>
    </source>
</evidence>
<dbReference type="Gene3D" id="1.20.5.340">
    <property type="match status" value="1"/>
</dbReference>
<keyword evidence="3 9" id="KW-0812">Transmembrane</keyword>
<dbReference type="STRING" id="133385.A0A2T9YEZ2"/>
<evidence type="ECO:0000256" key="8">
    <source>
        <dbReference type="SAM" id="MobiDB-lite"/>
    </source>
</evidence>
<gene>
    <name evidence="10" type="ORF">BB561_004655</name>
</gene>
<evidence type="ECO:0000313" key="10">
    <source>
        <dbReference type="EMBL" id="PVU90912.1"/>
    </source>
</evidence>
<organism evidence="10 11">
    <name type="scientific">Smittium simulii</name>
    <dbReference type="NCBI Taxonomy" id="133385"/>
    <lineage>
        <taxon>Eukaryota</taxon>
        <taxon>Fungi</taxon>
        <taxon>Fungi incertae sedis</taxon>
        <taxon>Zoopagomycota</taxon>
        <taxon>Kickxellomycotina</taxon>
        <taxon>Harpellomycetes</taxon>
        <taxon>Harpellales</taxon>
        <taxon>Legeriomycetaceae</taxon>
        <taxon>Smittium</taxon>
    </lineage>
</organism>
<feature type="transmembrane region" description="Helical" evidence="9">
    <location>
        <begin position="393"/>
        <end position="412"/>
    </location>
</feature>
<protein>
    <submittedName>
        <fullName evidence="10">Uncharacterized protein</fullName>
    </submittedName>
</protein>
<keyword evidence="11" id="KW-1185">Reference proteome</keyword>
<name>A0A2T9YEZ2_9FUNG</name>
<reference evidence="10 11" key="1">
    <citation type="journal article" date="2018" name="MBio">
        <title>Comparative Genomics Reveals the Core Gene Toolbox for the Fungus-Insect Symbiosis.</title>
        <authorList>
            <person name="Wang Y."/>
            <person name="Stata M."/>
            <person name="Wang W."/>
            <person name="Stajich J.E."/>
            <person name="White M.M."/>
            <person name="Moncalvo J.M."/>
        </authorList>
    </citation>
    <scope>NUCLEOTIDE SEQUENCE [LARGE SCALE GENOMIC DNA]</scope>
    <source>
        <strain evidence="10 11">SWE-8-4</strain>
    </source>
</reference>
<dbReference type="AlphaFoldDB" id="A0A2T9YEZ2"/>
<comment type="caution">
    <text evidence="10">The sequence shown here is derived from an EMBL/GenBank/DDBJ whole genome shotgun (WGS) entry which is preliminary data.</text>
</comment>
<comment type="subcellular location">
    <subcellularLocation>
        <location evidence="2">Membrane</location>
    </subcellularLocation>
    <subcellularLocation>
        <location evidence="1">Mitochondrion</location>
    </subcellularLocation>
</comment>
<feature type="compositionally biased region" description="Polar residues" evidence="8">
    <location>
        <begin position="194"/>
        <end position="212"/>
    </location>
</feature>
<proteinExistence type="predicted"/>
<evidence type="ECO:0000256" key="7">
    <source>
        <dbReference type="ARBA" id="ARBA00023136"/>
    </source>
</evidence>
<keyword evidence="4 9" id="KW-1133">Transmembrane helix</keyword>
<accession>A0A2T9YEZ2</accession>
<keyword evidence="7 9" id="KW-0472">Membrane</keyword>
<dbReference type="PANTHER" id="PTHR14360">
    <property type="entry name" value="PROTEIN FMP32, MITOCHONDRIAL"/>
    <property type="match status" value="1"/>
</dbReference>
<evidence type="ECO:0000256" key="6">
    <source>
        <dbReference type="ARBA" id="ARBA00023128"/>
    </source>
</evidence>
<dbReference type="InterPro" id="IPR024461">
    <property type="entry name" value="CCDC90-like"/>
</dbReference>
<feature type="region of interest" description="Disordered" evidence="8">
    <location>
        <begin position="188"/>
        <end position="213"/>
    </location>
</feature>
<sequence length="443" mass="50193">MNCKNFIHFALKNTTYRTSRISIKKSPLQAALAFNHTKSLLLNHQKIKKLPTSNPLGHILPKTEILFNFNKLNVVFFSTVTKPLSVASETAKKSTILGDIKNVSAFNKINDTALPKDLAPNELNNIGNAQKLSAYEENYDVDEWVVENDSIVKKFASNKDSSELSSEKQLKKQASEVENGIINESKLTEKAQESGINDNQTTTNKSKYTQNLDPKHLGLNQEEKYTISYAKMALNGTIHPFDTDKAISLLIQSNLDQKKSKAIIESLRSILIKELASMMKKQATSDEVEINHYKIKAQLQQLRTEMLMMRKNNQSLLVSEFASTSRDLDGTSQLIKDEIANLRSEISINLNNRRYKRNISIKDIEMKYHENEKKYYNLLGSTRTYLESTKLNIIRQGLLYFVIIGVFVFLFLSTESIGESKLTPQSLNSELDNGPTITDTLLI</sequence>
<dbReference type="GO" id="GO:0016020">
    <property type="term" value="C:membrane"/>
    <property type="evidence" value="ECO:0007669"/>
    <property type="project" value="UniProtKB-SubCell"/>
</dbReference>